<protein>
    <recommendedName>
        <fullName evidence="3">Reverse transcriptase</fullName>
    </recommendedName>
</protein>
<dbReference type="Proteomes" id="UP000631114">
    <property type="component" value="Unassembled WGS sequence"/>
</dbReference>
<proteinExistence type="predicted"/>
<accession>A0A835HZ45</accession>
<dbReference type="InterPro" id="IPR036691">
    <property type="entry name" value="Endo/exonu/phosph_ase_sf"/>
</dbReference>
<comment type="caution">
    <text evidence="1">The sequence shown here is derived from an EMBL/GenBank/DDBJ whole genome shotgun (WGS) entry which is preliminary data.</text>
</comment>
<keyword evidence="2" id="KW-1185">Reference proteome</keyword>
<dbReference type="AlphaFoldDB" id="A0A835HZ45"/>
<evidence type="ECO:0008006" key="3">
    <source>
        <dbReference type="Google" id="ProtNLM"/>
    </source>
</evidence>
<dbReference type="EMBL" id="JADFTS010000004">
    <property type="protein sequence ID" value="KAF9608356.1"/>
    <property type="molecule type" value="Genomic_DNA"/>
</dbReference>
<reference evidence="1 2" key="1">
    <citation type="submission" date="2020-10" db="EMBL/GenBank/DDBJ databases">
        <title>The Coptis chinensis genome and diversification of protoberbering-type alkaloids.</title>
        <authorList>
            <person name="Wang B."/>
            <person name="Shu S."/>
            <person name="Song C."/>
            <person name="Liu Y."/>
        </authorList>
    </citation>
    <scope>NUCLEOTIDE SEQUENCE [LARGE SCALE GENOMIC DNA]</scope>
    <source>
        <strain evidence="1">HL-2020</strain>
        <tissue evidence="1">Leaf</tissue>
    </source>
</reference>
<dbReference type="OrthoDB" id="1750221at2759"/>
<gene>
    <name evidence="1" type="ORF">IFM89_009475</name>
</gene>
<sequence length="117" mass="13850">MIENLNPGNDHAWLCAGDFNDILYKEEKRGGRPVYQWQCQPFADMIQNCELMDLGKWREMFPNALLFHKATLESDHKLLHLSLEPVKHKPEKTIQPKPFGLRKELIEWNHNVLATWR</sequence>
<evidence type="ECO:0000313" key="2">
    <source>
        <dbReference type="Proteomes" id="UP000631114"/>
    </source>
</evidence>
<evidence type="ECO:0000313" key="1">
    <source>
        <dbReference type="EMBL" id="KAF9608356.1"/>
    </source>
</evidence>
<name>A0A835HZ45_9MAGN</name>
<organism evidence="1 2">
    <name type="scientific">Coptis chinensis</name>
    <dbReference type="NCBI Taxonomy" id="261450"/>
    <lineage>
        <taxon>Eukaryota</taxon>
        <taxon>Viridiplantae</taxon>
        <taxon>Streptophyta</taxon>
        <taxon>Embryophyta</taxon>
        <taxon>Tracheophyta</taxon>
        <taxon>Spermatophyta</taxon>
        <taxon>Magnoliopsida</taxon>
        <taxon>Ranunculales</taxon>
        <taxon>Ranunculaceae</taxon>
        <taxon>Coptidoideae</taxon>
        <taxon>Coptis</taxon>
    </lineage>
</organism>
<dbReference type="SUPFAM" id="SSF56219">
    <property type="entry name" value="DNase I-like"/>
    <property type="match status" value="1"/>
</dbReference>